<comment type="caution">
    <text evidence="8">The sequence shown here is derived from an EMBL/GenBank/DDBJ whole genome shotgun (WGS) entry which is preliminary data.</text>
</comment>
<name>A0ABP3FIM0_9GAMM</name>
<dbReference type="SUPFAM" id="SSF63867">
    <property type="entry name" value="MoeA C-terminal domain-like"/>
    <property type="match status" value="1"/>
</dbReference>
<dbReference type="Pfam" id="PF03453">
    <property type="entry name" value="MoeA_N"/>
    <property type="match status" value="1"/>
</dbReference>
<keyword evidence="9" id="KW-1185">Reference proteome</keyword>
<dbReference type="InterPro" id="IPR008284">
    <property type="entry name" value="MoCF_biosynth_CS"/>
</dbReference>
<evidence type="ECO:0000256" key="5">
    <source>
        <dbReference type="ARBA" id="ARBA00047317"/>
    </source>
</evidence>
<evidence type="ECO:0000256" key="2">
    <source>
        <dbReference type="ARBA" id="ARBA00005046"/>
    </source>
</evidence>
<comment type="pathway">
    <text evidence="2 6">Cofactor biosynthesis; molybdopterin biosynthesis.</text>
</comment>
<evidence type="ECO:0000259" key="7">
    <source>
        <dbReference type="SMART" id="SM00852"/>
    </source>
</evidence>
<dbReference type="InterPro" id="IPR001453">
    <property type="entry name" value="MoaB/Mog_dom"/>
</dbReference>
<keyword evidence="4 6" id="KW-0501">Molybdenum cofactor biosynthesis</keyword>
<evidence type="ECO:0000256" key="6">
    <source>
        <dbReference type="RuleBase" id="RU365090"/>
    </source>
</evidence>
<dbReference type="InterPro" id="IPR036688">
    <property type="entry name" value="MoeA_C_domain_IV_sf"/>
</dbReference>
<comment type="similarity">
    <text evidence="3 6">Belongs to the MoeA family.</text>
</comment>
<dbReference type="Pfam" id="PF03454">
    <property type="entry name" value="MoeA_C"/>
    <property type="match status" value="1"/>
</dbReference>
<dbReference type="NCBIfam" id="NF045515">
    <property type="entry name" value="Glp_gephyrin"/>
    <property type="match status" value="1"/>
</dbReference>
<feature type="domain" description="MoaB/Mog" evidence="7">
    <location>
        <begin position="196"/>
        <end position="339"/>
    </location>
</feature>
<dbReference type="Gene3D" id="3.40.980.10">
    <property type="entry name" value="MoaB/Mog-like domain"/>
    <property type="match status" value="1"/>
</dbReference>
<proteinExistence type="inferred from homology"/>
<dbReference type="InterPro" id="IPR005110">
    <property type="entry name" value="MoeA_linker/N"/>
</dbReference>
<dbReference type="Gene3D" id="2.40.340.10">
    <property type="entry name" value="MoeA, C-terminal, domain IV"/>
    <property type="match status" value="1"/>
</dbReference>
<keyword evidence="6" id="KW-0460">Magnesium</keyword>
<dbReference type="Pfam" id="PF00994">
    <property type="entry name" value="MoCF_biosynth"/>
    <property type="match status" value="1"/>
</dbReference>
<evidence type="ECO:0000313" key="9">
    <source>
        <dbReference type="Proteomes" id="UP001501787"/>
    </source>
</evidence>
<dbReference type="SUPFAM" id="SSF63882">
    <property type="entry name" value="MoeA N-terminal region -like"/>
    <property type="match status" value="1"/>
</dbReference>
<comment type="cofactor">
    <cofactor evidence="6">
        <name>Mg(2+)</name>
        <dbReference type="ChEBI" id="CHEBI:18420"/>
    </cofactor>
</comment>
<comment type="function">
    <text evidence="1 6">Catalyzes the insertion of molybdate into adenylated molybdopterin with the concomitant release of AMP.</text>
</comment>
<comment type="catalytic activity">
    <reaction evidence="5">
        <text>adenylyl-molybdopterin + molybdate = Mo-molybdopterin + AMP + H(+)</text>
        <dbReference type="Rhea" id="RHEA:35047"/>
        <dbReference type="ChEBI" id="CHEBI:15378"/>
        <dbReference type="ChEBI" id="CHEBI:36264"/>
        <dbReference type="ChEBI" id="CHEBI:62727"/>
        <dbReference type="ChEBI" id="CHEBI:71302"/>
        <dbReference type="ChEBI" id="CHEBI:456215"/>
        <dbReference type="EC" id="2.10.1.1"/>
    </reaction>
</comment>
<dbReference type="CDD" id="cd00887">
    <property type="entry name" value="MoeA"/>
    <property type="match status" value="1"/>
</dbReference>
<dbReference type="Proteomes" id="UP001501787">
    <property type="component" value="Unassembled WGS sequence"/>
</dbReference>
<keyword evidence="6" id="KW-0808">Transferase</keyword>
<dbReference type="SUPFAM" id="SSF53218">
    <property type="entry name" value="Molybdenum cofactor biosynthesis proteins"/>
    <property type="match status" value="1"/>
</dbReference>
<protein>
    <recommendedName>
        <fullName evidence="6">Molybdopterin molybdenumtransferase</fullName>
        <ecNumber evidence="6">2.10.1.1</ecNumber>
    </recommendedName>
</protein>
<dbReference type="PANTHER" id="PTHR10192">
    <property type="entry name" value="MOLYBDOPTERIN BIOSYNTHESIS PROTEIN"/>
    <property type="match status" value="1"/>
</dbReference>
<keyword evidence="6" id="KW-0500">Molybdenum</keyword>
<evidence type="ECO:0000256" key="1">
    <source>
        <dbReference type="ARBA" id="ARBA00002901"/>
    </source>
</evidence>
<organism evidence="8 9">
    <name type="scientific">Psychrobacter aestuarii</name>
    <dbReference type="NCBI Taxonomy" id="556327"/>
    <lineage>
        <taxon>Bacteria</taxon>
        <taxon>Pseudomonadati</taxon>
        <taxon>Pseudomonadota</taxon>
        <taxon>Gammaproteobacteria</taxon>
        <taxon>Moraxellales</taxon>
        <taxon>Moraxellaceae</taxon>
        <taxon>Psychrobacter</taxon>
    </lineage>
</organism>
<dbReference type="InterPro" id="IPR036425">
    <property type="entry name" value="MoaB/Mog-like_dom_sf"/>
</dbReference>
<dbReference type="Gene3D" id="3.90.105.10">
    <property type="entry name" value="Molybdopterin biosynthesis moea protein, domain 2"/>
    <property type="match status" value="1"/>
</dbReference>
<evidence type="ECO:0000256" key="4">
    <source>
        <dbReference type="ARBA" id="ARBA00023150"/>
    </source>
</evidence>
<dbReference type="InterPro" id="IPR005111">
    <property type="entry name" value="MoeA_C_domain_IV"/>
</dbReference>
<dbReference type="EMBL" id="BAAAFR010000005">
    <property type="protein sequence ID" value="GAA0318918.1"/>
    <property type="molecule type" value="Genomic_DNA"/>
</dbReference>
<dbReference type="SMART" id="SM00852">
    <property type="entry name" value="MoCF_biosynth"/>
    <property type="match status" value="1"/>
</dbReference>
<evidence type="ECO:0000313" key="8">
    <source>
        <dbReference type="EMBL" id="GAA0318918.1"/>
    </source>
</evidence>
<dbReference type="PROSITE" id="PS01079">
    <property type="entry name" value="MOCF_BIOSYNTHESIS_2"/>
    <property type="match status" value="1"/>
</dbReference>
<gene>
    <name evidence="8" type="primary">moeA</name>
    <name evidence="8" type="ORF">GCM10009129_15630</name>
</gene>
<dbReference type="RefSeq" id="WP_201505439.1">
    <property type="nucleotide sequence ID" value="NZ_BAAAFR010000005.1"/>
</dbReference>
<dbReference type="InterPro" id="IPR036135">
    <property type="entry name" value="MoeA_linker/N_sf"/>
</dbReference>
<dbReference type="InterPro" id="IPR038987">
    <property type="entry name" value="MoeA-like"/>
</dbReference>
<dbReference type="Gene3D" id="2.170.190.11">
    <property type="entry name" value="Molybdopterin biosynthesis moea protein, domain 3"/>
    <property type="match status" value="1"/>
</dbReference>
<accession>A0ABP3FIM0</accession>
<dbReference type="NCBIfam" id="TIGR00177">
    <property type="entry name" value="molyb_syn"/>
    <property type="match status" value="1"/>
</dbReference>
<dbReference type="PANTHER" id="PTHR10192:SF5">
    <property type="entry name" value="GEPHYRIN"/>
    <property type="match status" value="1"/>
</dbReference>
<keyword evidence="6" id="KW-0479">Metal-binding</keyword>
<reference evidence="9" key="1">
    <citation type="journal article" date="2019" name="Int. J. Syst. Evol. Microbiol.">
        <title>The Global Catalogue of Microorganisms (GCM) 10K type strain sequencing project: providing services to taxonomists for standard genome sequencing and annotation.</title>
        <authorList>
            <consortium name="The Broad Institute Genomics Platform"/>
            <consortium name="The Broad Institute Genome Sequencing Center for Infectious Disease"/>
            <person name="Wu L."/>
            <person name="Ma J."/>
        </authorList>
    </citation>
    <scope>NUCLEOTIDE SEQUENCE [LARGE SCALE GENOMIC DNA]</scope>
    <source>
        <strain evidence="9">JCM 16343</strain>
    </source>
</reference>
<dbReference type="EC" id="2.10.1.1" evidence="6"/>
<evidence type="ECO:0000256" key="3">
    <source>
        <dbReference type="ARBA" id="ARBA00010763"/>
    </source>
</evidence>
<sequence length="432" mass="46127">MISIEQMQTAIMQRIHTYHQQVALATQSVHLDNSLNHILAAAVSAPFAVPRQNVSAMDGYAIAAGSSTDAGQTLNIIGESKAGSPYQGRVQAGQGVRIFTGAVVPSECDTIVIQEEATRVSTSENIDAPADTHQHSYEIRLDEAAEAGKYIRFAGDEIAQDEAVLTAGQRITPTDISLLATLGIAEVTVYCPLTVGILATGDELVAVGQPLTHEAQIYDANTPTLKQLFADLPIVVKDYGIIADDLAQTKATVQQAVESCDILVSTAGVSVGDYDYLTSVIEALGQINHYKVAMKPGKPFVFGELNKNSAVPVLYFGLPGNPLSAVVGAMQFVIPALWRLAGVTQAGMLTPLTLQARLSADTKKAKGRTDFQRAQLVRQADGSFEVTCFSGQQSHRIKQLSQANCLAILDKDSSVLPAGTSVWVQPFPWCFI</sequence>